<dbReference type="PANTHER" id="PTHR33169:SF14">
    <property type="entry name" value="TRANSCRIPTIONAL REGULATOR RV3488"/>
    <property type="match status" value="1"/>
</dbReference>
<proteinExistence type="predicted"/>
<comment type="caution">
    <text evidence="2">The sequence shown here is derived from an EMBL/GenBank/DDBJ whole genome shotgun (WGS) entry which is preliminary data.</text>
</comment>
<dbReference type="RefSeq" id="WP_307353014.1">
    <property type="nucleotide sequence ID" value="NZ_JAUSVS010000015.1"/>
</dbReference>
<evidence type="ECO:0000313" key="3">
    <source>
        <dbReference type="Proteomes" id="UP001228905"/>
    </source>
</evidence>
<dbReference type="SUPFAM" id="SSF46785">
    <property type="entry name" value="Winged helix' DNA-binding domain"/>
    <property type="match status" value="1"/>
</dbReference>
<dbReference type="InterPro" id="IPR052509">
    <property type="entry name" value="Metal_resp_DNA-bind_regulator"/>
</dbReference>
<dbReference type="GO" id="GO:0003677">
    <property type="term" value="F:DNA binding"/>
    <property type="evidence" value="ECO:0007669"/>
    <property type="project" value="UniProtKB-KW"/>
</dbReference>
<name>A0ABU0J0T8_9CAUL</name>
<dbReference type="Gene3D" id="1.10.10.10">
    <property type="entry name" value="Winged helix-like DNA-binding domain superfamily/Winged helix DNA-binding domain"/>
    <property type="match status" value="1"/>
</dbReference>
<protein>
    <submittedName>
        <fullName evidence="2">DNA-binding PadR family transcriptional regulator</fullName>
    </submittedName>
</protein>
<sequence length="100" mass="11235">MAEIRWTRQTRSLLAALTAGGDWRHGYDLSRETGLKSGTLYPLLIRLTERGWLETRWEDSPEPGRPPRHLYRLTAEGKAQALTAGRPPAAAPVLSRLGWT</sequence>
<dbReference type="Pfam" id="PF03551">
    <property type="entry name" value="PadR"/>
    <property type="match status" value="1"/>
</dbReference>
<gene>
    <name evidence="2" type="ORF">QO010_004628</name>
</gene>
<reference evidence="2 3" key="1">
    <citation type="submission" date="2023-07" db="EMBL/GenBank/DDBJ databases">
        <title>Genomic Encyclopedia of Type Strains, Phase IV (KMG-IV): sequencing the most valuable type-strain genomes for metagenomic binning, comparative biology and taxonomic classification.</title>
        <authorList>
            <person name="Goeker M."/>
        </authorList>
    </citation>
    <scope>NUCLEOTIDE SEQUENCE [LARGE SCALE GENOMIC DNA]</scope>
    <source>
        <strain evidence="2 3">DSM 18695</strain>
    </source>
</reference>
<evidence type="ECO:0000313" key="2">
    <source>
        <dbReference type="EMBL" id="MDQ0466832.1"/>
    </source>
</evidence>
<evidence type="ECO:0000259" key="1">
    <source>
        <dbReference type="Pfam" id="PF03551"/>
    </source>
</evidence>
<dbReference type="InterPro" id="IPR036388">
    <property type="entry name" value="WH-like_DNA-bd_sf"/>
</dbReference>
<keyword evidence="3" id="KW-1185">Reference proteome</keyword>
<dbReference type="PANTHER" id="PTHR33169">
    <property type="entry name" value="PADR-FAMILY TRANSCRIPTIONAL REGULATOR"/>
    <property type="match status" value="1"/>
</dbReference>
<dbReference type="EMBL" id="JAUSVS010000015">
    <property type="protein sequence ID" value="MDQ0466832.1"/>
    <property type="molecule type" value="Genomic_DNA"/>
</dbReference>
<accession>A0ABU0J0T8</accession>
<organism evidence="2 3">
    <name type="scientific">Caulobacter ginsengisoli</name>
    <dbReference type="NCBI Taxonomy" id="400775"/>
    <lineage>
        <taxon>Bacteria</taxon>
        <taxon>Pseudomonadati</taxon>
        <taxon>Pseudomonadota</taxon>
        <taxon>Alphaproteobacteria</taxon>
        <taxon>Caulobacterales</taxon>
        <taxon>Caulobacteraceae</taxon>
        <taxon>Caulobacter</taxon>
    </lineage>
</organism>
<dbReference type="Proteomes" id="UP001228905">
    <property type="component" value="Unassembled WGS sequence"/>
</dbReference>
<feature type="domain" description="Transcription regulator PadR N-terminal" evidence="1">
    <location>
        <begin position="25"/>
        <end position="80"/>
    </location>
</feature>
<dbReference type="InterPro" id="IPR036390">
    <property type="entry name" value="WH_DNA-bd_sf"/>
</dbReference>
<keyword evidence="2" id="KW-0238">DNA-binding</keyword>
<dbReference type="InterPro" id="IPR005149">
    <property type="entry name" value="Tscrpt_reg_PadR_N"/>
</dbReference>